<dbReference type="OrthoDB" id="2015992at2759"/>
<dbReference type="GO" id="GO:0030272">
    <property type="term" value="F:5-formyltetrahydrofolate cyclo-ligase activity"/>
    <property type="evidence" value="ECO:0000318"/>
    <property type="project" value="GO_Central"/>
</dbReference>
<comment type="cofactor">
    <cofactor evidence="6">
        <name>Mg(2+)</name>
        <dbReference type="ChEBI" id="CHEBI:18420"/>
    </cofactor>
</comment>
<dbReference type="AlphaFoldDB" id="A0A1U8B7D5"/>
<keyword evidence="7" id="KW-1185">Reference proteome</keyword>
<dbReference type="GO" id="GO:0005737">
    <property type="term" value="C:cytoplasm"/>
    <property type="evidence" value="ECO:0000318"/>
    <property type="project" value="GO_Central"/>
</dbReference>
<dbReference type="KEGG" id="nnu:104608016"/>
<accession>A0A1U8B7D5</accession>
<dbReference type="Gene3D" id="3.40.50.10420">
    <property type="entry name" value="NagB/RpiA/CoA transferase-like"/>
    <property type="match status" value="1"/>
</dbReference>
<dbReference type="EC" id="6.3.3.2" evidence="5 6"/>
<dbReference type="RefSeq" id="XP_010272154.1">
    <property type="nucleotide sequence ID" value="XM_010273852.2"/>
</dbReference>
<comment type="similarity">
    <text evidence="1 6">Belongs to the 5-formyltetrahydrofolate cyclo-ligase family.</text>
</comment>
<organism evidence="7 8">
    <name type="scientific">Nelumbo nucifera</name>
    <name type="common">Sacred lotus</name>
    <dbReference type="NCBI Taxonomy" id="4432"/>
    <lineage>
        <taxon>Eukaryota</taxon>
        <taxon>Viridiplantae</taxon>
        <taxon>Streptophyta</taxon>
        <taxon>Embryophyta</taxon>
        <taxon>Tracheophyta</taxon>
        <taxon>Spermatophyta</taxon>
        <taxon>Magnoliopsida</taxon>
        <taxon>Proteales</taxon>
        <taxon>Nelumbonaceae</taxon>
        <taxon>Nelumbo</taxon>
    </lineage>
</organism>
<evidence type="ECO:0000256" key="2">
    <source>
        <dbReference type="ARBA" id="ARBA00022741"/>
    </source>
</evidence>
<dbReference type="GO" id="GO:0005524">
    <property type="term" value="F:ATP binding"/>
    <property type="evidence" value="ECO:0007669"/>
    <property type="project" value="UniProtKB-KW"/>
</dbReference>
<evidence type="ECO:0000256" key="6">
    <source>
        <dbReference type="RuleBase" id="RU361279"/>
    </source>
</evidence>
<dbReference type="SUPFAM" id="SSF100950">
    <property type="entry name" value="NagB/RpiA/CoA transferase-like"/>
    <property type="match status" value="1"/>
</dbReference>
<dbReference type="eggNOG" id="KOG3093">
    <property type="taxonomic scope" value="Eukaryota"/>
</dbReference>
<dbReference type="GeneID" id="104608016"/>
<reference evidence="8" key="1">
    <citation type="submission" date="2025-08" db="UniProtKB">
        <authorList>
            <consortium name="RefSeq"/>
        </authorList>
    </citation>
    <scope>IDENTIFICATION</scope>
</reference>
<dbReference type="Proteomes" id="UP000189703">
    <property type="component" value="Unplaced"/>
</dbReference>
<dbReference type="InterPro" id="IPR024185">
    <property type="entry name" value="FTHF_cligase-like_sf"/>
</dbReference>
<dbReference type="GO" id="GO:0046872">
    <property type="term" value="F:metal ion binding"/>
    <property type="evidence" value="ECO:0007669"/>
    <property type="project" value="UniProtKB-KW"/>
</dbReference>
<evidence type="ECO:0000256" key="5">
    <source>
        <dbReference type="ARBA" id="ARBA00038966"/>
    </source>
</evidence>
<dbReference type="GO" id="GO:0035999">
    <property type="term" value="P:tetrahydrofolate interconversion"/>
    <property type="evidence" value="ECO:0000318"/>
    <property type="project" value="GO_Central"/>
</dbReference>
<keyword evidence="3 6" id="KW-0067">ATP-binding</keyword>
<dbReference type="GO" id="GO:0009396">
    <property type="term" value="P:folic acid-containing compound biosynthetic process"/>
    <property type="evidence" value="ECO:0000318"/>
    <property type="project" value="GO_Central"/>
</dbReference>
<dbReference type="InParanoid" id="A0A1U8B7D5"/>
<name>A0A1U8B7D5_NELNU</name>
<proteinExistence type="inferred from homology"/>
<protein>
    <recommendedName>
        <fullName evidence="5 6">5-formyltetrahydrofolate cyclo-ligase</fullName>
        <ecNumber evidence="5 6">6.3.3.2</ecNumber>
    </recommendedName>
</protein>
<evidence type="ECO:0000313" key="7">
    <source>
        <dbReference type="Proteomes" id="UP000189703"/>
    </source>
</evidence>
<evidence type="ECO:0000256" key="1">
    <source>
        <dbReference type="ARBA" id="ARBA00010638"/>
    </source>
</evidence>
<evidence type="ECO:0000313" key="8">
    <source>
        <dbReference type="RefSeq" id="XP_010272154.1"/>
    </source>
</evidence>
<keyword evidence="6" id="KW-0479">Metal-binding</keyword>
<comment type="catalytic activity">
    <reaction evidence="4 6">
        <text>(6S)-5-formyl-5,6,7,8-tetrahydrofolate + ATP = (6R)-5,10-methenyltetrahydrofolate + ADP + phosphate</text>
        <dbReference type="Rhea" id="RHEA:10488"/>
        <dbReference type="ChEBI" id="CHEBI:30616"/>
        <dbReference type="ChEBI" id="CHEBI:43474"/>
        <dbReference type="ChEBI" id="CHEBI:57455"/>
        <dbReference type="ChEBI" id="CHEBI:57457"/>
        <dbReference type="ChEBI" id="CHEBI:456216"/>
        <dbReference type="EC" id="6.3.3.2"/>
    </reaction>
</comment>
<dbReference type="OMA" id="ARAHIIY"/>
<dbReference type="Pfam" id="PF01812">
    <property type="entry name" value="5-FTHF_cyc-lig"/>
    <property type="match status" value="1"/>
</dbReference>
<gene>
    <name evidence="8" type="primary">LOC104608016</name>
</gene>
<dbReference type="FunCoup" id="A0A1U8B7D5">
    <property type="interactions" value="1723"/>
</dbReference>
<dbReference type="GO" id="GO:0005739">
    <property type="term" value="C:mitochondrion"/>
    <property type="evidence" value="ECO:0000318"/>
    <property type="project" value="GO_Central"/>
</dbReference>
<dbReference type="InterPro" id="IPR002698">
    <property type="entry name" value="FTHF_cligase"/>
</dbReference>
<sequence>MRINGLIQRAKVVLTTQSCTIASSAAQTQIFSCSPSSSRSFILRPPSDARSIFVSMTKDSELDAISQQKRKLRFEIRKLLKGMNPAQRSQEDIAIQNIILESLWFKSSERLCAYINCDALREVDTSKILSSVLCNPAEDGKVQTRKKLYVPRVEDRSSHMRMLNISSLNDLIPNSMNILEPAADNGIGNQREDVMQASNPVDLFLLPGYAFDRSGRRLGRGGGYYDMFLKRYQGLAAERKWKQSLLVALSYSLQIMDEGVIPVAANDIPVDALVSPDGVIPISPVALERM</sequence>
<dbReference type="NCBIfam" id="TIGR02727">
    <property type="entry name" value="MTHFS_bact"/>
    <property type="match status" value="1"/>
</dbReference>
<dbReference type="PANTHER" id="PTHR23407:SF1">
    <property type="entry name" value="5-FORMYLTETRAHYDROFOLATE CYCLO-LIGASE"/>
    <property type="match status" value="1"/>
</dbReference>
<evidence type="ECO:0000256" key="4">
    <source>
        <dbReference type="ARBA" id="ARBA00036539"/>
    </source>
</evidence>
<dbReference type="PANTHER" id="PTHR23407">
    <property type="entry name" value="ATPASE INHIBITOR/5-FORMYLTETRAHYDROFOLATE CYCLO-LIGASE"/>
    <property type="match status" value="1"/>
</dbReference>
<dbReference type="InterPro" id="IPR037171">
    <property type="entry name" value="NagB/RpiA_transferase-like"/>
</dbReference>
<dbReference type="FunFam" id="3.40.50.10420:FF:000003">
    <property type="entry name" value="5-formyltetrahydrofolate cyclo-ligase"/>
    <property type="match status" value="1"/>
</dbReference>
<evidence type="ECO:0000256" key="3">
    <source>
        <dbReference type="ARBA" id="ARBA00022840"/>
    </source>
</evidence>
<keyword evidence="2 6" id="KW-0547">Nucleotide-binding</keyword>
<keyword evidence="6" id="KW-0460">Magnesium</keyword>
<dbReference type="STRING" id="4432.A0A1U8B7D5"/>